<comment type="caution">
    <text evidence="2">The sequence shown here is derived from an EMBL/GenBank/DDBJ whole genome shotgun (WGS) entry which is preliminary data.</text>
</comment>
<protein>
    <submittedName>
        <fullName evidence="2">Fatty acid cis/trans isomerase</fullName>
    </submittedName>
</protein>
<gene>
    <name evidence="2" type="ORF">ACFOMG_12070</name>
</gene>
<dbReference type="GO" id="GO:0016853">
    <property type="term" value="F:isomerase activity"/>
    <property type="evidence" value="ECO:0007669"/>
    <property type="project" value="UniProtKB-KW"/>
</dbReference>
<dbReference type="Proteomes" id="UP001595722">
    <property type="component" value="Unassembled WGS sequence"/>
</dbReference>
<accession>A0ABV7VWD1</accession>
<dbReference type="EMBL" id="JBHRYB010000013">
    <property type="protein sequence ID" value="MFC3680836.1"/>
    <property type="molecule type" value="Genomic_DNA"/>
</dbReference>
<organism evidence="2 3">
    <name type="scientific">Bacterioplanoides pacificum</name>
    <dbReference type="NCBI Taxonomy" id="1171596"/>
    <lineage>
        <taxon>Bacteria</taxon>
        <taxon>Pseudomonadati</taxon>
        <taxon>Pseudomonadota</taxon>
        <taxon>Gammaproteobacteria</taxon>
        <taxon>Oceanospirillales</taxon>
        <taxon>Oceanospirillaceae</taxon>
        <taxon>Bacterioplanoides</taxon>
    </lineage>
</organism>
<keyword evidence="1" id="KW-0732">Signal</keyword>
<keyword evidence="3" id="KW-1185">Reference proteome</keyword>
<evidence type="ECO:0000313" key="2">
    <source>
        <dbReference type="EMBL" id="MFC3680836.1"/>
    </source>
</evidence>
<sequence length="794" mass="92139">MIRYFWLIVFLAGCSSVAILSDDLDKRFGKTLISDRRTPSSSNSAQHYNQVVRPVLENRCIVCHGCYDAPCQLKLTSPEGIMRGANPELVYNGTRILAAEPNRLGIDAQSTREWRERGFHPILNERSQTAAINMQNSVLFQMLALKQQHPQFAEDGSALVSDELSLGLDREQQCTSRENFTQFAAQNPRWGMPYALPALNQQEHTILSDWIKNGAAMSLPPQLPPEIEQQRDRWEAFLNGNSIKQQLTSRYIYEHWYLANLYFSDLPLFTNQEPEQRPDYFFKLVRSATPPGLPIQIIPTRRPYDDPQVKRVYYRLQLNHASIVAKTHMPYRLNQQRLDWIEQLFITPDYQVSELPGYQTETASNPFVTYRELPVTARYRFMLEEAEYTIMGFIKGPVCRGQVALNVIDDHFWVFFSDPKNEGDKHFEEFLDQQSDNLRLPGESESNSGIVTNWLKYSYLQNQYLQAKNKLLQKYSGPDDKFDTHLIWDGDGQNPNAALTVFRHFDSSTVVKGLVGQNPKTAWVITYPLLERIHYLLVAEFDVYGNIGHQLLTRLYMDFLRMEGEFNFLAFLPQKDRLELANYWYRDTSDELKEYLVNQDKYIIRDPDIQYKTDHPKAELFNLLKHKLTPVLSQKFSLQQHSQPQLLATLAPLNQVRGIAANLMPELSTLMVENYLGQPQLFTLIRNSGHTNITGLLYEEDNRLIEEDYLTLVPGVLGSYPGALYRVSAFRLADFVDALHSMEDEDDYQRLMDRYGVRRTDNSFWKHADQLHSRFYAEDPLNAGILDFNRLENR</sequence>
<feature type="chain" id="PRO_5046241316" evidence="1">
    <location>
        <begin position="21"/>
        <end position="794"/>
    </location>
</feature>
<dbReference type="Pfam" id="PF06934">
    <property type="entry name" value="CTI"/>
    <property type="match status" value="1"/>
</dbReference>
<name>A0ABV7VWD1_9GAMM</name>
<evidence type="ECO:0000256" key="1">
    <source>
        <dbReference type="SAM" id="SignalP"/>
    </source>
</evidence>
<reference evidence="3" key="1">
    <citation type="journal article" date="2019" name="Int. J. Syst. Evol. Microbiol.">
        <title>The Global Catalogue of Microorganisms (GCM) 10K type strain sequencing project: providing services to taxonomists for standard genome sequencing and annotation.</title>
        <authorList>
            <consortium name="The Broad Institute Genomics Platform"/>
            <consortium name="The Broad Institute Genome Sequencing Center for Infectious Disease"/>
            <person name="Wu L."/>
            <person name="Ma J."/>
        </authorList>
    </citation>
    <scope>NUCLEOTIDE SEQUENCE [LARGE SCALE GENOMIC DNA]</scope>
    <source>
        <strain evidence="3">KCTC 42424</strain>
    </source>
</reference>
<keyword evidence="2" id="KW-0413">Isomerase</keyword>
<dbReference type="RefSeq" id="WP_376866936.1">
    <property type="nucleotide sequence ID" value="NZ_JBHRYB010000013.1"/>
</dbReference>
<evidence type="ECO:0000313" key="3">
    <source>
        <dbReference type="Proteomes" id="UP001595722"/>
    </source>
</evidence>
<proteinExistence type="predicted"/>
<feature type="signal peptide" evidence="1">
    <location>
        <begin position="1"/>
        <end position="20"/>
    </location>
</feature>
<dbReference type="InterPro" id="IPR010706">
    <property type="entry name" value="Fatty_acid_cis-trans_isomerase"/>
</dbReference>